<proteinExistence type="predicted"/>
<dbReference type="Pfam" id="PF01764">
    <property type="entry name" value="Lipase_3"/>
    <property type="match status" value="1"/>
</dbReference>
<keyword evidence="3" id="KW-1185">Reference proteome</keyword>
<organism evidence="2 3">
    <name type="scientific">Canna indica</name>
    <name type="common">Indian-shot</name>
    <dbReference type="NCBI Taxonomy" id="4628"/>
    <lineage>
        <taxon>Eukaryota</taxon>
        <taxon>Viridiplantae</taxon>
        <taxon>Streptophyta</taxon>
        <taxon>Embryophyta</taxon>
        <taxon>Tracheophyta</taxon>
        <taxon>Spermatophyta</taxon>
        <taxon>Magnoliopsida</taxon>
        <taxon>Liliopsida</taxon>
        <taxon>Zingiberales</taxon>
        <taxon>Cannaceae</taxon>
        <taxon>Canna</taxon>
    </lineage>
</organism>
<evidence type="ECO:0000259" key="1">
    <source>
        <dbReference type="Pfam" id="PF01764"/>
    </source>
</evidence>
<protein>
    <submittedName>
        <fullName evidence="2">GDSL esterase/lipase</fullName>
    </submittedName>
</protein>
<reference evidence="2 3" key="1">
    <citation type="submission" date="2023-10" db="EMBL/GenBank/DDBJ databases">
        <title>Chromosome-scale genome assembly provides insights into flower coloration mechanisms of Canna indica.</title>
        <authorList>
            <person name="Li C."/>
        </authorList>
    </citation>
    <scope>NUCLEOTIDE SEQUENCE [LARGE SCALE GENOMIC DNA]</scope>
    <source>
        <tissue evidence="2">Flower</tissue>
    </source>
</reference>
<dbReference type="PANTHER" id="PTHR31479">
    <property type="entry name" value="ALPHA/BETA-HYDROLASES SUPERFAMILY PROTEIN"/>
    <property type="match status" value="1"/>
</dbReference>
<dbReference type="EMBL" id="CP136894">
    <property type="protein sequence ID" value="WOL09327.1"/>
    <property type="molecule type" value="Genomic_DNA"/>
</dbReference>
<evidence type="ECO:0000313" key="2">
    <source>
        <dbReference type="EMBL" id="WOL09327.1"/>
    </source>
</evidence>
<sequence>MMASEKDVFDISGPVYLSCVNWKCSHHRRSVAACLVQAVYISELDRQYNRKGNEAVASPWWEFFHFERTSTLVDDADSSIFGAIYKFKPLPSSQDSSVQDAPKFVIAFRGTLPSKDSLARDGSLDLQIIKNGLHQTSRFQIAMQAVRNLISAAKNSNIWLAGHSLGAAIATLAGKNTAKTGMLLETFLFNPPFVSAPIERIRDKNVRQGIRIASSFLTAGLSLALKDRHEKSTLEESFATLSLWMPRLFVNPGDYICSEYIGYFEHRKFMEKLGVGSIERLATQNSIGGLFLSALGKDSDPLHLLPSANLTINLSPCPDFMTAHSIHQWWRADLHLQSKQYHYG</sequence>
<accession>A0AAQ3KIK4</accession>
<dbReference type="Proteomes" id="UP001327560">
    <property type="component" value="Chromosome 5"/>
</dbReference>
<dbReference type="InterPro" id="IPR002921">
    <property type="entry name" value="Fungal_lipase-type"/>
</dbReference>
<dbReference type="Gene3D" id="3.40.50.1820">
    <property type="entry name" value="alpha/beta hydrolase"/>
    <property type="match status" value="1"/>
</dbReference>
<dbReference type="GO" id="GO:0006629">
    <property type="term" value="P:lipid metabolic process"/>
    <property type="evidence" value="ECO:0007669"/>
    <property type="project" value="InterPro"/>
</dbReference>
<name>A0AAQ3KIK4_9LILI</name>
<evidence type="ECO:0000313" key="3">
    <source>
        <dbReference type="Proteomes" id="UP001327560"/>
    </source>
</evidence>
<dbReference type="AlphaFoldDB" id="A0AAQ3KIK4"/>
<dbReference type="InterPro" id="IPR029058">
    <property type="entry name" value="AB_hydrolase_fold"/>
</dbReference>
<dbReference type="PANTHER" id="PTHR31479:SF2">
    <property type="entry name" value="ALPHA_BETA-HYDROLASES SUPERFAMILY PROTEIN"/>
    <property type="match status" value="1"/>
</dbReference>
<feature type="domain" description="Fungal lipase-type" evidence="1">
    <location>
        <begin position="143"/>
        <end position="182"/>
    </location>
</feature>
<gene>
    <name evidence="2" type="ORF">Cni_G18080</name>
</gene>
<dbReference type="SUPFAM" id="SSF53474">
    <property type="entry name" value="alpha/beta-Hydrolases"/>
    <property type="match status" value="1"/>
</dbReference>